<keyword evidence="2" id="KW-1133">Transmembrane helix</keyword>
<gene>
    <name evidence="3" type="ORF">CPZ25_016580</name>
</gene>
<dbReference type="EMBL" id="CP029487">
    <property type="protein sequence ID" value="QCT72869.1"/>
    <property type="molecule type" value="Genomic_DNA"/>
</dbReference>
<dbReference type="InterPro" id="IPR012505">
    <property type="entry name" value="YbbR"/>
</dbReference>
<evidence type="ECO:0008006" key="5">
    <source>
        <dbReference type="Google" id="ProtNLM"/>
    </source>
</evidence>
<keyword evidence="2" id="KW-0472">Membrane</keyword>
<keyword evidence="4" id="KW-1185">Reference proteome</keyword>
<dbReference type="Proteomes" id="UP000218387">
    <property type="component" value="Chromosome"/>
</dbReference>
<feature type="compositionally biased region" description="Basic and acidic residues" evidence="1">
    <location>
        <begin position="1"/>
        <end position="15"/>
    </location>
</feature>
<organism evidence="3 4">
    <name type="scientific">Eubacterium maltosivorans</name>
    <dbReference type="NCBI Taxonomy" id="2041044"/>
    <lineage>
        <taxon>Bacteria</taxon>
        <taxon>Bacillati</taxon>
        <taxon>Bacillota</taxon>
        <taxon>Clostridia</taxon>
        <taxon>Eubacteriales</taxon>
        <taxon>Eubacteriaceae</taxon>
        <taxon>Eubacterium</taxon>
    </lineage>
</organism>
<evidence type="ECO:0000256" key="2">
    <source>
        <dbReference type="SAM" id="Phobius"/>
    </source>
</evidence>
<evidence type="ECO:0000313" key="3">
    <source>
        <dbReference type="EMBL" id="QCT72869.1"/>
    </source>
</evidence>
<dbReference type="Pfam" id="PF07949">
    <property type="entry name" value="YbbR"/>
    <property type="match status" value="3"/>
</dbReference>
<dbReference type="Gene3D" id="2.170.120.30">
    <property type="match status" value="2"/>
</dbReference>
<dbReference type="Gene3D" id="2.170.120.40">
    <property type="entry name" value="YbbR-like domain"/>
    <property type="match status" value="2"/>
</dbReference>
<name>A0A4P9CB79_EUBML</name>
<proteinExistence type="predicted"/>
<keyword evidence="2" id="KW-0812">Transmembrane</keyword>
<dbReference type="InterPro" id="IPR053154">
    <property type="entry name" value="c-di-AMP_regulator"/>
</dbReference>
<dbReference type="AlphaFoldDB" id="A0A4P9CB79"/>
<evidence type="ECO:0000313" key="4">
    <source>
        <dbReference type="Proteomes" id="UP000218387"/>
    </source>
</evidence>
<reference evidence="3 4" key="1">
    <citation type="submission" date="2018-05" db="EMBL/GenBank/DDBJ databases">
        <title>Genome comparison of Eubacterium sp.</title>
        <authorList>
            <person name="Feng Y."/>
            <person name="Sanchez-Andrea I."/>
            <person name="Stams A.J.M."/>
            <person name="De Vos W.M."/>
        </authorList>
    </citation>
    <scope>NUCLEOTIDE SEQUENCE [LARGE SCALE GENOMIC DNA]</scope>
    <source>
        <strain evidence="3 4">YI</strain>
    </source>
</reference>
<protein>
    <recommendedName>
        <fullName evidence="5">YbbR-like domain-containing protein</fullName>
    </recommendedName>
</protein>
<dbReference type="KEGG" id="emt:CPZ25_016580"/>
<feature type="transmembrane region" description="Helical" evidence="2">
    <location>
        <begin position="30"/>
        <end position="47"/>
    </location>
</feature>
<evidence type="ECO:0000256" key="1">
    <source>
        <dbReference type="SAM" id="MobiDB-lite"/>
    </source>
</evidence>
<sequence length="421" mass="45666">MTVKKDSLNSEEKKMATKKKKKQISINEKTIRLLSSAVLAIILWLFINGNSNDIVPQDINAIPVTFTNMETLQEKHLVLEDNRNYYVNLRVQGTDRSLQEINTNEITAEVDLKDIDKKGEYNPEIIIKGLSNSVILKEVNPSTLHLVVDNVIESEKSVEVITQGKPGNDNAVISATSTEKVQVTGAEDRIAAIDKIAVTANVNGLTEDTSRMLEVTPYDKEGNIISGVECEPDVVRVNIEVGKTKTVNITPPTTTGDPQSGYKVTSVTVDPTQKMVGAKQEVLDTIQNIQIDPVDVSGANKTVTKEVMLKLPDGASFLDNGDKATVTVNIEPVIEKSFTISSIETRNVGQGLTAAKVKDSSVVVKLSGTATELNKLSADNIRAFVDLNGLGKGDQEVVIQISLPSDQIKSITPSKTTVTIE</sequence>
<feature type="region of interest" description="Disordered" evidence="1">
    <location>
        <begin position="1"/>
        <end position="21"/>
    </location>
</feature>
<dbReference type="PANTHER" id="PTHR37804">
    <property type="entry name" value="CDAA REGULATORY PROTEIN CDAR"/>
    <property type="match status" value="1"/>
</dbReference>
<dbReference type="PANTHER" id="PTHR37804:SF1">
    <property type="entry name" value="CDAA REGULATORY PROTEIN CDAR"/>
    <property type="match status" value="1"/>
</dbReference>
<accession>A0A4P9CB79</accession>